<reference evidence="1 2" key="1">
    <citation type="submission" date="2021-07" db="EMBL/GenBank/DDBJ databases">
        <authorList>
            <consortium name="Genoscope - CEA"/>
            <person name="William W."/>
        </authorList>
    </citation>
    <scope>NUCLEOTIDE SEQUENCE [LARGE SCALE GENOMIC DNA]</scope>
</reference>
<accession>A0A8D9CZG8</accession>
<evidence type="ECO:0000313" key="1">
    <source>
        <dbReference type="EMBL" id="CAG7866406.1"/>
    </source>
</evidence>
<dbReference type="EMBL" id="LS974625">
    <property type="protein sequence ID" value="CAG7866406.1"/>
    <property type="molecule type" value="Genomic_DNA"/>
</dbReference>
<organism evidence="1 2">
    <name type="scientific">Brassica campestris</name>
    <name type="common">Field mustard</name>
    <dbReference type="NCBI Taxonomy" id="3711"/>
    <lineage>
        <taxon>Eukaryota</taxon>
        <taxon>Viridiplantae</taxon>
        <taxon>Streptophyta</taxon>
        <taxon>Embryophyta</taxon>
        <taxon>Tracheophyta</taxon>
        <taxon>Spermatophyta</taxon>
        <taxon>Magnoliopsida</taxon>
        <taxon>eudicotyledons</taxon>
        <taxon>Gunneridae</taxon>
        <taxon>Pentapetalae</taxon>
        <taxon>rosids</taxon>
        <taxon>malvids</taxon>
        <taxon>Brassicales</taxon>
        <taxon>Brassicaceae</taxon>
        <taxon>Brassiceae</taxon>
        <taxon>Brassica</taxon>
    </lineage>
</organism>
<sequence>MVVGFLHILKHYGAFINMATWQNERNSAYQLDQS</sequence>
<dbReference type="AlphaFoldDB" id="A0A8D9CZG8"/>
<dbReference type="Gramene" id="A09p68730.2_BraZ1">
    <property type="protein sequence ID" value="A09p68730.2_BraZ1.CDS.1"/>
    <property type="gene ID" value="A09g68730.2_BraZ1"/>
</dbReference>
<gene>
    <name evidence="1" type="ORF">BRAPAZ1V2_A09P68730.2</name>
</gene>
<dbReference type="Proteomes" id="UP000694005">
    <property type="component" value="Chromosome A09"/>
</dbReference>
<evidence type="ECO:0000313" key="2">
    <source>
        <dbReference type="Proteomes" id="UP000694005"/>
    </source>
</evidence>
<name>A0A8D9CZG8_BRACM</name>
<protein>
    <submittedName>
        <fullName evidence="1">Uncharacterized protein</fullName>
    </submittedName>
</protein>
<proteinExistence type="predicted"/>